<evidence type="ECO:0000256" key="1">
    <source>
        <dbReference type="SAM" id="MobiDB-lite"/>
    </source>
</evidence>
<feature type="domain" description="CHAT" evidence="2">
    <location>
        <begin position="1000"/>
        <end position="1295"/>
    </location>
</feature>
<dbReference type="STRING" id="71717.A0A4Y7SCI7"/>
<dbReference type="InterPro" id="IPR011990">
    <property type="entry name" value="TPR-like_helical_dom_sf"/>
</dbReference>
<evidence type="ECO:0000259" key="2">
    <source>
        <dbReference type="Pfam" id="PF12770"/>
    </source>
</evidence>
<accession>A0A4Y7SCI7</accession>
<dbReference type="Gene3D" id="1.25.40.10">
    <property type="entry name" value="Tetratricopeptide repeat domain"/>
    <property type="match status" value="3"/>
</dbReference>
<sequence length="1296" mass="142600">MAEPQPMPNPSDDERQIGDEREVDSESGIDDEGDLENESGIEDERDLDDESEIESAFDPDDSASTGALWERWNTLYDRFKQVGDLNDISKAISILRVVVERTTEGDVNLAGMLSNLGSSYLGRFDYTGNLSDLTEAMSLQTQVLDLTPEEDEDHPSRLMNLGNSFLRRFNRTGDLEDVAKSISLQTRAVGLTPEGHVDLPGILASLGNSHLRQFGRTTLVCPGTNITPCPRRYPEVLSQRTSLTSNRARVGPLWTTPTGNLTDVAESISLQTRAVGLTPEGHADLPSMPMNLGGSYLRQFERTGNLEDIAKSISLRTRAVGLTPEGHADLPGRLMNLGNSYFRQFKRTGDLVDVSESISLRARAVSLTPEGHADLPSMLMNLGNSYLSRFEWTGDLEDVAKSISLKSSAVRLTPEGHADLPEILMNLGGSYLRYSERTGHLGDVSGSISLRTRALHLTPQGHAGRPRGLMDLGGSYLCRFDRTGNLGDVAESISLRTLAVSLIPKGHAVLPTMLMNLGSSFLSRFERTDSLLDINEAISVQSRAVDLTPAGHADRRKRLTNLGNSFISRFKLTRDPSDLSKAISTHTQSVEITPDSHAGLPIVLNNLANSLLCRFEHFDEVGDVTKAIMVWTTTVDLVPGGHPSLPGYHTNLGSAYLQRFTPTGNTNDVTQAIYHFHKAACLTPEMHADLPNTLNGLGLAWEEYYMSSGHQDHLNEAIVTFTCASTCTSGDPNVRLRGAIQWARLCARYDPEPLEILTAFETVMNLLMLVAGLEETVRNRYAIIEEHGGLPVNAAAIAITFEAPQIALEWLEQGRCLVWGQQSRLRTPLDELKVHNDPLANRIMEVSRLLEGFGSSRRHSSSDESLAGKVTLEDEALKHSQLASELDSLLENVRVIPGFESFLRPLQCAAILEHLPLSGYVVVLNVCNLRCDAVVLRAGSDELQHVPLTSFTLKKAKRYRHMLSVQLRCHGLRAQDVDIMGRAGGPYLNKTRDDLTVHSILRSLWKEVVKPILNALGLSKGDSDTIHLFPRIWWCPTGPLSFLPLHAAGIYRGEGAESISDYAVSSYTPTVTALTQRVKNDFPIDERVSGLFLTCQPEVPRAAEILGTKAEVREIHQEATALGMRSLDLEGDAVTPEGCLEHMEEYSSIHLACHGVQDVSDPLQSRFLFHKGPLTLSSIMQKNLPNADLAYLSACQTSAGQETLADEVINLAAGMLAAGYRRVVSTMWEIGDGNASQVARDFYQYLWKHRPEGSGSHFDGSLSAYALHHATQELRGRLDNTDRSLLAWMPFVHYGY</sequence>
<evidence type="ECO:0000313" key="3">
    <source>
        <dbReference type="EMBL" id="TEB19430.1"/>
    </source>
</evidence>
<dbReference type="EMBL" id="QPFP01000192">
    <property type="protein sequence ID" value="TEB19430.1"/>
    <property type="molecule type" value="Genomic_DNA"/>
</dbReference>
<keyword evidence="4" id="KW-1185">Reference proteome</keyword>
<dbReference type="Proteomes" id="UP000298030">
    <property type="component" value="Unassembled WGS sequence"/>
</dbReference>
<comment type="caution">
    <text evidence="3">The sequence shown here is derived from an EMBL/GenBank/DDBJ whole genome shotgun (WGS) entry which is preliminary data.</text>
</comment>
<reference evidence="3 4" key="1">
    <citation type="journal article" date="2019" name="Nat. Ecol. Evol.">
        <title>Megaphylogeny resolves global patterns of mushroom evolution.</title>
        <authorList>
            <person name="Varga T."/>
            <person name="Krizsan K."/>
            <person name="Foldi C."/>
            <person name="Dima B."/>
            <person name="Sanchez-Garcia M."/>
            <person name="Sanchez-Ramirez S."/>
            <person name="Szollosi G.J."/>
            <person name="Szarkandi J.G."/>
            <person name="Papp V."/>
            <person name="Albert L."/>
            <person name="Andreopoulos W."/>
            <person name="Angelini C."/>
            <person name="Antonin V."/>
            <person name="Barry K.W."/>
            <person name="Bougher N.L."/>
            <person name="Buchanan P."/>
            <person name="Buyck B."/>
            <person name="Bense V."/>
            <person name="Catcheside P."/>
            <person name="Chovatia M."/>
            <person name="Cooper J."/>
            <person name="Damon W."/>
            <person name="Desjardin D."/>
            <person name="Finy P."/>
            <person name="Geml J."/>
            <person name="Haridas S."/>
            <person name="Hughes K."/>
            <person name="Justo A."/>
            <person name="Karasinski D."/>
            <person name="Kautmanova I."/>
            <person name="Kiss B."/>
            <person name="Kocsube S."/>
            <person name="Kotiranta H."/>
            <person name="LaButti K.M."/>
            <person name="Lechner B.E."/>
            <person name="Liimatainen K."/>
            <person name="Lipzen A."/>
            <person name="Lukacs Z."/>
            <person name="Mihaltcheva S."/>
            <person name="Morgado L.N."/>
            <person name="Niskanen T."/>
            <person name="Noordeloos M.E."/>
            <person name="Ohm R.A."/>
            <person name="Ortiz-Santana B."/>
            <person name="Ovrebo C."/>
            <person name="Racz N."/>
            <person name="Riley R."/>
            <person name="Savchenko A."/>
            <person name="Shiryaev A."/>
            <person name="Soop K."/>
            <person name="Spirin V."/>
            <person name="Szebenyi C."/>
            <person name="Tomsovsky M."/>
            <person name="Tulloss R.E."/>
            <person name="Uehling J."/>
            <person name="Grigoriev I.V."/>
            <person name="Vagvolgyi C."/>
            <person name="Papp T."/>
            <person name="Martin F.M."/>
            <person name="Miettinen O."/>
            <person name="Hibbett D.S."/>
            <person name="Nagy L.G."/>
        </authorList>
    </citation>
    <scope>NUCLEOTIDE SEQUENCE [LARGE SCALE GENOMIC DNA]</scope>
    <source>
        <strain evidence="3 4">FP101781</strain>
    </source>
</reference>
<gene>
    <name evidence="3" type="ORF">FA13DRAFT_1780629</name>
</gene>
<proteinExistence type="predicted"/>
<dbReference type="SUPFAM" id="SSF81901">
    <property type="entry name" value="HCP-like"/>
    <property type="match status" value="1"/>
</dbReference>
<dbReference type="InterPro" id="IPR024983">
    <property type="entry name" value="CHAT_dom"/>
</dbReference>
<evidence type="ECO:0000313" key="4">
    <source>
        <dbReference type="Proteomes" id="UP000298030"/>
    </source>
</evidence>
<dbReference type="OrthoDB" id="9991317at2759"/>
<dbReference type="Pfam" id="PF12770">
    <property type="entry name" value="CHAT"/>
    <property type="match status" value="1"/>
</dbReference>
<feature type="compositionally biased region" description="Acidic residues" evidence="1">
    <location>
        <begin position="21"/>
        <end position="61"/>
    </location>
</feature>
<dbReference type="PANTHER" id="PTHR19959">
    <property type="entry name" value="KINESIN LIGHT CHAIN"/>
    <property type="match status" value="1"/>
</dbReference>
<protein>
    <recommendedName>
        <fullName evidence="2">CHAT domain-containing protein</fullName>
    </recommendedName>
</protein>
<dbReference type="PANTHER" id="PTHR19959:SF119">
    <property type="entry name" value="FUNGAL LIPASE-LIKE DOMAIN-CONTAINING PROTEIN"/>
    <property type="match status" value="1"/>
</dbReference>
<feature type="region of interest" description="Disordered" evidence="1">
    <location>
        <begin position="1"/>
        <end position="64"/>
    </location>
</feature>
<organism evidence="3 4">
    <name type="scientific">Coprinellus micaceus</name>
    <name type="common">Glistening ink-cap mushroom</name>
    <name type="synonym">Coprinus micaceus</name>
    <dbReference type="NCBI Taxonomy" id="71717"/>
    <lineage>
        <taxon>Eukaryota</taxon>
        <taxon>Fungi</taxon>
        <taxon>Dikarya</taxon>
        <taxon>Basidiomycota</taxon>
        <taxon>Agaricomycotina</taxon>
        <taxon>Agaricomycetes</taxon>
        <taxon>Agaricomycetidae</taxon>
        <taxon>Agaricales</taxon>
        <taxon>Agaricineae</taxon>
        <taxon>Psathyrellaceae</taxon>
        <taxon>Coprinellus</taxon>
    </lineage>
</organism>
<name>A0A4Y7SCI7_COPMI</name>